<gene>
    <name evidence="1" type="ORF">S01H4_43052</name>
</gene>
<evidence type="ECO:0008006" key="2">
    <source>
        <dbReference type="Google" id="ProtNLM"/>
    </source>
</evidence>
<proteinExistence type="predicted"/>
<accession>X1BIS1</accession>
<protein>
    <recommendedName>
        <fullName evidence="2">DUF4160 domain-containing protein</fullName>
    </recommendedName>
</protein>
<sequence length="80" mass="9451">MPTILRYKVYRLFFYSNEGDPREPLHVHVRKGKSVAKFWLEPTVGVAESYGMTPSELRKLTKVVKDNAESIKRVWDEYFD</sequence>
<name>X1BIS1_9ZZZZ</name>
<dbReference type="Pfam" id="PF13711">
    <property type="entry name" value="DUF4160"/>
    <property type="match status" value="1"/>
</dbReference>
<organism evidence="1">
    <name type="scientific">marine sediment metagenome</name>
    <dbReference type="NCBI Taxonomy" id="412755"/>
    <lineage>
        <taxon>unclassified sequences</taxon>
        <taxon>metagenomes</taxon>
        <taxon>ecological metagenomes</taxon>
    </lineage>
</organism>
<reference evidence="1" key="1">
    <citation type="journal article" date="2014" name="Front. Microbiol.">
        <title>High frequency of phylogenetically diverse reductive dehalogenase-homologous genes in deep subseafloor sedimentary metagenomes.</title>
        <authorList>
            <person name="Kawai M."/>
            <person name="Futagami T."/>
            <person name="Toyoda A."/>
            <person name="Takaki Y."/>
            <person name="Nishi S."/>
            <person name="Hori S."/>
            <person name="Arai W."/>
            <person name="Tsubouchi T."/>
            <person name="Morono Y."/>
            <person name="Uchiyama I."/>
            <person name="Ito T."/>
            <person name="Fujiyama A."/>
            <person name="Inagaki F."/>
            <person name="Takami H."/>
        </authorList>
    </citation>
    <scope>NUCLEOTIDE SEQUENCE</scope>
    <source>
        <strain evidence="1">Expedition CK06-06</strain>
    </source>
</reference>
<dbReference type="InterPro" id="IPR025427">
    <property type="entry name" value="DUF4160"/>
</dbReference>
<dbReference type="AlphaFoldDB" id="X1BIS1"/>
<comment type="caution">
    <text evidence="1">The sequence shown here is derived from an EMBL/GenBank/DDBJ whole genome shotgun (WGS) entry which is preliminary data.</text>
</comment>
<dbReference type="EMBL" id="BART01023708">
    <property type="protein sequence ID" value="GAG95809.1"/>
    <property type="molecule type" value="Genomic_DNA"/>
</dbReference>
<evidence type="ECO:0000313" key="1">
    <source>
        <dbReference type="EMBL" id="GAG95809.1"/>
    </source>
</evidence>